<evidence type="ECO:0000313" key="6">
    <source>
        <dbReference type="Proteomes" id="UP001108027"/>
    </source>
</evidence>
<sequence>MFYEQDTAGQILSLARITTPGRLRAGLSYLMEAHGFRHYVFTWRGQSLGGAGLFTLHNLSLNPISPDWPVDTDPLARYATQGALPIDWRALMMRADFQERAYRVTMRRRAALGLRAGCTVPLLNGPGELAWLDLAMDRDDDQAWLHIRTYLPCATLLGRVLLERVGRFIADAAEPGERPEEPLSDRERACLLGASEGLCNAEIGAALGISERTVSSHIQRACHKLRARNRQHAITKALLSYQLYDRFFLPTPTTVPEQTA</sequence>
<organism evidence="5 6">
    <name type="scientific">Alloalcanivorax marinus</name>
    <dbReference type="NCBI Taxonomy" id="1177169"/>
    <lineage>
        <taxon>Bacteria</taxon>
        <taxon>Pseudomonadati</taxon>
        <taxon>Pseudomonadota</taxon>
        <taxon>Gammaproteobacteria</taxon>
        <taxon>Oceanospirillales</taxon>
        <taxon>Alcanivoracaceae</taxon>
        <taxon>Alloalcanivorax</taxon>
    </lineage>
</organism>
<reference evidence="5" key="1">
    <citation type="submission" date="2021-10" db="EMBL/GenBank/DDBJ databases">
        <title>The diversity and Nitrogen Metabolism of Culturable Nitrate-Utilizing Bacteria Within the Oxygen Minimum Zone of the Changjiang (Yangtze River)Estuary.</title>
        <authorList>
            <person name="Zhang D."/>
            <person name="Zheng J."/>
            <person name="Liu S."/>
            <person name="He W."/>
        </authorList>
    </citation>
    <scope>NUCLEOTIDE SEQUENCE</scope>
    <source>
        <strain evidence="5">FXH-223</strain>
    </source>
</reference>
<evidence type="ECO:0000313" key="5">
    <source>
        <dbReference type="EMBL" id="MCC4308380.1"/>
    </source>
</evidence>
<name>A0A9Q3UL31_9GAMM</name>
<proteinExistence type="predicted"/>
<dbReference type="InterPro" id="IPR005143">
    <property type="entry name" value="TF_LuxR_autoind-bd_dom"/>
</dbReference>
<dbReference type="InterPro" id="IPR036388">
    <property type="entry name" value="WH-like_DNA-bd_sf"/>
</dbReference>
<protein>
    <submittedName>
        <fullName evidence="5">LuxR family transcriptional regulator</fullName>
    </submittedName>
</protein>
<dbReference type="InterPro" id="IPR016032">
    <property type="entry name" value="Sig_transdc_resp-reg_C-effctor"/>
</dbReference>
<dbReference type="CDD" id="cd06170">
    <property type="entry name" value="LuxR_C_like"/>
    <property type="match status" value="1"/>
</dbReference>
<dbReference type="SUPFAM" id="SSF75516">
    <property type="entry name" value="Pheromone-binding domain of LuxR-like quorum-sensing transcription factors"/>
    <property type="match status" value="1"/>
</dbReference>
<gene>
    <name evidence="5" type="ORF">LL252_07320</name>
</gene>
<evidence type="ECO:0000256" key="3">
    <source>
        <dbReference type="ARBA" id="ARBA00023163"/>
    </source>
</evidence>
<keyword evidence="2" id="KW-0238">DNA-binding</keyword>
<dbReference type="SUPFAM" id="SSF46894">
    <property type="entry name" value="C-terminal effector domain of the bipartite response regulators"/>
    <property type="match status" value="1"/>
</dbReference>
<keyword evidence="3" id="KW-0804">Transcription</keyword>
<dbReference type="Pfam" id="PF00196">
    <property type="entry name" value="GerE"/>
    <property type="match status" value="1"/>
</dbReference>
<accession>A0A9Q3UL31</accession>
<dbReference type="InterPro" id="IPR036693">
    <property type="entry name" value="TF_LuxR_autoind-bd_dom_sf"/>
</dbReference>
<dbReference type="EMBL" id="JAJGNA010000006">
    <property type="protein sequence ID" value="MCC4308380.1"/>
    <property type="molecule type" value="Genomic_DNA"/>
</dbReference>
<dbReference type="Gene3D" id="3.30.450.80">
    <property type="entry name" value="Transcription factor LuxR-like, autoinducer-binding domain"/>
    <property type="match status" value="1"/>
</dbReference>
<dbReference type="SMART" id="SM00421">
    <property type="entry name" value="HTH_LUXR"/>
    <property type="match status" value="1"/>
</dbReference>
<dbReference type="PROSITE" id="PS00622">
    <property type="entry name" value="HTH_LUXR_1"/>
    <property type="match status" value="1"/>
</dbReference>
<comment type="caution">
    <text evidence="5">The sequence shown here is derived from an EMBL/GenBank/DDBJ whole genome shotgun (WGS) entry which is preliminary data.</text>
</comment>
<dbReference type="Proteomes" id="UP001108027">
    <property type="component" value="Unassembled WGS sequence"/>
</dbReference>
<keyword evidence="1" id="KW-0805">Transcription regulation</keyword>
<dbReference type="PRINTS" id="PR00038">
    <property type="entry name" value="HTHLUXR"/>
</dbReference>
<dbReference type="GO" id="GO:0003677">
    <property type="term" value="F:DNA binding"/>
    <property type="evidence" value="ECO:0007669"/>
    <property type="project" value="UniProtKB-KW"/>
</dbReference>
<feature type="domain" description="HTH luxR-type" evidence="4">
    <location>
        <begin position="176"/>
        <end position="241"/>
    </location>
</feature>
<evidence type="ECO:0000259" key="4">
    <source>
        <dbReference type="PROSITE" id="PS50043"/>
    </source>
</evidence>
<dbReference type="InterPro" id="IPR000792">
    <property type="entry name" value="Tscrpt_reg_LuxR_C"/>
</dbReference>
<dbReference type="Gene3D" id="1.10.10.10">
    <property type="entry name" value="Winged helix-like DNA-binding domain superfamily/Winged helix DNA-binding domain"/>
    <property type="match status" value="1"/>
</dbReference>
<evidence type="ECO:0000256" key="1">
    <source>
        <dbReference type="ARBA" id="ARBA00023015"/>
    </source>
</evidence>
<keyword evidence="6" id="KW-1185">Reference proteome</keyword>
<dbReference type="PROSITE" id="PS50043">
    <property type="entry name" value="HTH_LUXR_2"/>
    <property type="match status" value="1"/>
</dbReference>
<dbReference type="AlphaFoldDB" id="A0A9Q3UL31"/>
<evidence type="ECO:0000256" key="2">
    <source>
        <dbReference type="ARBA" id="ARBA00023125"/>
    </source>
</evidence>
<dbReference type="GO" id="GO:0006355">
    <property type="term" value="P:regulation of DNA-templated transcription"/>
    <property type="evidence" value="ECO:0007669"/>
    <property type="project" value="InterPro"/>
</dbReference>
<dbReference type="RefSeq" id="WP_228233586.1">
    <property type="nucleotide sequence ID" value="NZ_JAJGNA010000006.1"/>
</dbReference>
<dbReference type="PANTHER" id="PTHR44688:SF25">
    <property type="entry name" value="HTH LUXR-TYPE DOMAIN-CONTAINING PROTEIN"/>
    <property type="match status" value="1"/>
</dbReference>
<dbReference type="Pfam" id="PF03472">
    <property type="entry name" value="Autoind_bind"/>
    <property type="match status" value="1"/>
</dbReference>
<dbReference type="PANTHER" id="PTHR44688">
    <property type="entry name" value="DNA-BINDING TRANSCRIPTIONAL ACTIVATOR DEVR_DOSR"/>
    <property type="match status" value="1"/>
</dbReference>